<dbReference type="PANTHER" id="PTHR43861:SF1">
    <property type="entry name" value="TRANS-ACONITATE 2-METHYLTRANSFERASE"/>
    <property type="match status" value="1"/>
</dbReference>
<keyword evidence="3" id="KW-1185">Reference proteome</keyword>
<dbReference type="InterPro" id="IPR025714">
    <property type="entry name" value="Methyltranfer_dom"/>
</dbReference>
<dbReference type="Pfam" id="PF13847">
    <property type="entry name" value="Methyltransf_31"/>
    <property type="match status" value="1"/>
</dbReference>
<dbReference type="Gene3D" id="3.40.50.150">
    <property type="entry name" value="Vaccinia Virus protein VP39"/>
    <property type="match status" value="1"/>
</dbReference>
<dbReference type="SUPFAM" id="SSF53335">
    <property type="entry name" value="S-adenosyl-L-methionine-dependent methyltransferases"/>
    <property type="match status" value="1"/>
</dbReference>
<dbReference type="eggNOG" id="COG2226">
    <property type="taxonomic scope" value="Bacteria"/>
</dbReference>
<dbReference type="KEGG" id="mym:A176_004434"/>
<evidence type="ECO:0000259" key="1">
    <source>
        <dbReference type="Pfam" id="PF13847"/>
    </source>
</evidence>
<feature type="domain" description="Methyltransferase" evidence="1">
    <location>
        <begin position="34"/>
        <end position="159"/>
    </location>
</feature>
<sequence>MTYLMESAQEVERLQAQASATSYADRLRLTGLRPGDTALDVGCGPGVITSEILDIVGPTGHVVGIEPQAEHLSAAQALLSGHPNVTLLQGALPETRQPSNHFDYVWCQYVFEYLGEQDSALAELVRVVKPGGRVVVADIDGVGLWNWPFPEDLQQESQKLLSALRAARFDLHAGRKLFHLFRKAGLEDVRVHISPFYVAAGAVDARLHDDWVIRFRTLRPLAEPYFGGPAPYDAFCQRFMALLDDADTLKYAMVLTTEGVKR</sequence>
<dbReference type="GO" id="GO:0032259">
    <property type="term" value="P:methylation"/>
    <property type="evidence" value="ECO:0007669"/>
    <property type="project" value="UniProtKB-KW"/>
</dbReference>
<dbReference type="CDD" id="cd02440">
    <property type="entry name" value="AdoMet_MTases"/>
    <property type="match status" value="1"/>
</dbReference>
<dbReference type="EMBL" id="CP012109">
    <property type="protein sequence ID" value="AKQ67522.1"/>
    <property type="molecule type" value="Genomic_DNA"/>
</dbReference>
<dbReference type="Proteomes" id="UP000009026">
    <property type="component" value="Chromosome"/>
</dbReference>
<evidence type="ECO:0000313" key="3">
    <source>
        <dbReference type="Proteomes" id="UP000009026"/>
    </source>
</evidence>
<accession>A0A0H4XH50</accession>
<gene>
    <name evidence="2" type="ORF">A176_004434</name>
</gene>
<dbReference type="InterPro" id="IPR029063">
    <property type="entry name" value="SAM-dependent_MTases_sf"/>
</dbReference>
<evidence type="ECO:0000313" key="2">
    <source>
        <dbReference type="EMBL" id="AKQ67522.1"/>
    </source>
</evidence>
<dbReference type="STRING" id="1297742.A176_004434"/>
<keyword evidence="2" id="KW-0489">Methyltransferase</keyword>
<dbReference type="OrthoDB" id="9770485at2"/>
<protein>
    <submittedName>
        <fullName evidence="2">UbiE/COQ5 methyltransferase familiy protein</fullName>
    </submittedName>
</protein>
<dbReference type="GO" id="GO:0008168">
    <property type="term" value="F:methyltransferase activity"/>
    <property type="evidence" value="ECO:0007669"/>
    <property type="project" value="UniProtKB-KW"/>
</dbReference>
<organism evidence="2 3">
    <name type="scientific">Pseudomyxococcus hansupus</name>
    <dbReference type="NCBI Taxonomy" id="1297742"/>
    <lineage>
        <taxon>Bacteria</taxon>
        <taxon>Pseudomonadati</taxon>
        <taxon>Myxococcota</taxon>
        <taxon>Myxococcia</taxon>
        <taxon>Myxococcales</taxon>
        <taxon>Cystobacterineae</taxon>
        <taxon>Myxococcaceae</taxon>
        <taxon>Pseudomyxococcus</taxon>
    </lineage>
</organism>
<dbReference type="PATRIC" id="fig|1297742.4.peg.4476"/>
<keyword evidence="2" id="KW-0808">Transferase</keyword>
<dbReference type="AlphaFoldDB" id="A0A0H4XH50"/>
<name>A0A0H4XH50_9BACT</name>
<dbReference type="RefSeq" id="WP_002639106.1">
    <property type="nucleotide sequence ID" value="NZ_CP012109.1"/>
</dbReference>
<reference evidence="2 3" key="1">
    <citation type="journal article" date="2016" name="PLoS ONE">
        <title>Complete Genome Sequence and Comparative Genomics of a Novel Myxobacterium Myxococcus hansupus.</title>
        <authorList>
            <person name="Sharma G."/>
            <person name="Narwani T."/>
            <person name="Subramanian S."/>
        </authorList>
    </citation>
    <scope>NUCLEOTIDE SEQUENCE [LARGE SCALE GENOMIC DNA]</scope>
    <source>
        <strain evidence="3">mixupus</strain>
    </source>
</reference>
<dbReference type="PANTHER" id="PTHR43861">
    <property type="entry name" value="TRANS-ACONITATE 2-METHYLTRANSFERASE-RELATED"/>
    <property type="match status" value="1"/>
</dbReference>
<proteinExistence type="predicted"/>